<dbReference type="AlphaFoldDB" id="A0A521F7A3"/>
<organism evidence="1 2">
    <name type="scientific">Melghirimyces algeriensis</name>
    <dbReference type="NCBI Taxonomy" id="910412"/>
    <lineage>
        <taxon>Bacteria</taxon>
        <taxon>Bacillati</taxon>
        <taxon>Bacillota</taxon>
        <taxon>Bacilli</taxon>
        <taxon>Bacillales</taxon>
        <taxon>Thermoactinomycetaceae</taxon>
        <taxon>Melghirimyces</taxon>
    </lineage>
</organism>
<name>A0A521F7A3_9BACL</name>
<sequence>MPTLIERYYAGEITAEEYVQAIRGELENSSQIKKARERDEWLIDVRKQCEEE</sequence>
<dbReference type="Proteomes" id="UP000315636">
    <property type="component" value="Unassembled WGS sequence"/>
</dbReference>
<proteinExistence type="predicted"/>
<gene>
    <name evidence="1" type="ORF">SAMN06264849_11419</name>
</gene>
<dbReference type="RefSeq" id="WP_185956355.1">
    <property type="nucleotide sequence ID" value="NZ_FXTI01000014.1"/>
</dbReference>
<evidence type="ECO:0000313" key="2">
    <source>
        <dbReference type="Proteomes" id="UP000315636"/>
    </source>
</evidence>
<evidence type="ECO:0000313" key="1">
    <source>
        <dbReference type="EMBL" id="SMO92062.1"/>
    </source>
</evidence>
<reference evidence="1 2" key="1">
    <citation type="submission" date="2017-05" db="EMBL/GenBank/DDBJ databases">
        <authorList>
            <person name="Varghese N."/>
            <person name="Submissions S."/>
        </authorList>
    </citation>
    <scope>NUCLEOTIDE SEQUENCE [LARGE SCALE GENOMIC DNA]</scope>
    <source>
        <strain evidence="1 2">DSM 45474</strain>
    </source>
</reference>
<evidence type="ECO:0008006" key="3">
    <source>
        <dbReference type="Google" id="ProtNLM"/>
    </source>
</evidence>
<keyword evidence="2" id="KW-1185">Reference proteome</keyword>
<dbReference type="EMBL" id="FXTI01000014">
    <property type="protein sequence ID" value="SMO92062.1"/>
    <property type="molecule type" value="Genomic_DNA"/>
</dbReference>
<accession>A0A521F7A3</accession>
<protein>
    <recommendedName>
        <fullName evidence="3">SHOCT domain-containing protein</fullName>
    </recommendedName>
</protein>